<dbReference type="PRINTS" id="PR00081">
    <property type="entry name" value="GDHRDH"/>
</dbReference>
<organism evidence="4 5">
    <name type="scientific">Mucilaginibacter ximonensis</name>
    <dbReference type="NCBI Taxonomy" id="538021"/>
    <lineage>
        <taxon>Bacteria</taxon>
        <taxon>Pseudomonadati</taxon>
        <taxon>Bacteroidota</taxon>
        <taxon>Sphingobacteriia</taxon>
        <taxon>Sphingobacteriales</taxon>
        <taxon>Sphingobacteriaceae</taxon>
        <taxon>Mucilaginibacter</taxon>
    </lineage>
</organism>
<dbReference type="PROSITE" id="PS00061">
    <property type="entry name" value="ADH_SHORT"/>
    <property type="match status" value="1"/>
</dbReference>
<keyword evidence="2 4" id="KW-0560">Oxidoreductase</keyword>
<dbReference type="RefSeq" id="WP_377186597.1">
    <property type="nucleotide sequence ID" value="NZ_JBHUPD010000003.1"/>
</dbReference>
<dbReference type="InterPro" id="IPR036291">
    <property type="entry name" value="NAD(P)-bd_dom_sf"/>
</dbReference>
<dbReference type="InterPro" id="IPR002347">
    <property type="entry name" value="SDR_fam"/>
</dbReference>
<dbReference type="EC" id="1.-.-.-" evidence="4"/>
<comment type="similarity">
    <text evidence="1 3">Belongs to the short-chain dehydrogenases/reductases (SDR) family.</text>
</comment>
<comment type="caution">
    <text evidence="4">The sequence shown here is derived from an EMBL/GenBank/DDBJ whole genome shotgun (WGS) entry which is preliminary data.</text>
</comment>
<gene>
    <name evidence="4" type="ORF">ACFS5N_13855</name>
</gene>
<dbReference type="EMBL" id="JBHUPD010000003">
    <property type="protein sequence ID" value="MFD2873565.1"/>
    <property type="molecule type" value="Genomic_DNA"/>
</dbReference>
<evidence type="ECO:0000313" key="5">
    <source>
        <dbReference type="Proteomes" id="UP001597557"/>
    </source>
</evidence>
<sequence length="258" mass="28207">MYLLLDYETIRHDSFITNKIKVIQMKNALITGSTKGMGRAIAIAFAKEGINLAVNARNTDDLAAFKTELLDINPNIKVFTAVADGSDRQQLLQFAEGARRELGAINIIVNNLGMYKYSNILDDEQGLFEKMVNTNLMPAYELYRLFGKDMAAAGEGHIFSICSVASLNPVVEAGIYSVTKAALLSLSNTMRLEMQEHGVKVTAVIPGSTLTDSWKGQDVDKDLMVLPEDVASAILTIYKMSKGANVDQIIIKPAKGQL</sequence>
<dbReference type="GO" id="GO:0016491">
    <property type="term" value="F:oxidoreductase activity"/>
    <property type="evidence" value="ECO:0007669"/>
    <property type="project" value="UniProtKB-KW"/>
</dbReference>
<accession>A0ABW5YE65</accession>
<dbReference type="Gene3D" id="3.40.50.720">
    <property type="entry name" value="NAD(P)-binding Rossmann-like Domain"/>
    <property type="match status" value="1"/>
</dbReference>
<evidence type="ECO:0000313" key="4">
    <source>
        <dbReference type="EMBL" id="MFD2873565.1"/>
    </source>
</evidence>
<proteinExistence type="inferred from homology"/>
<keyword evidence="5" id="KW-1185">Reference proteome</keyword>
<dbReference type="CDD" id="cd05233">
    <property type="entry name" value="SDR_c"/>
    <property type="match status" value="1"/>
</dbReference>
<evidence type="ECO:0000256" key="2">
    <source>
        <dbReference type="ARBA" id="ARBA00023002"/>
    </source>
</evidence>
<dbReference type="PRINTS" id="PR00080">
    <property type="entry name" value="SDRFAMILY"/>
</dbReference>
<evidence type="ECO:0000256" key="3">
    <source>
        <dbReference type="RuleBase" id="RU000363"/>
    </source>
</evidence>
<reference evidence="5" key="1">
    <citation type="journal article" date="2019" name="Int. J. Syst. Evol. Microbiol.">
        <title>The Global Catalogue of Microorganisms (GCM) 10K type strain sequencing project: providing services to taxonomists for standard genome sequencing and annotation.</title>
        <authorList>
            <consortium name="The Broad Institute Genomics Platform"/>
            <consortium name="The Broad Institute Genome Sequencing Center for Infectious Disease"/>
            <person name="Wu L."/>
            <person name="Ma J."/>
        </authorList>
    </citation>
    <scope>NUCLEOTIDE SEQUENCE [LARGE SCALE GENOMIC DNA]</scope>
    <source>
        <strain evidence="5">KCTC 22437</strain>
    </source>
</reference>
<dbReference type="InterPro" id="IPR020904">
    <property type="entry name" value="Sc_DH/Rdtase_CS"/>
</dbReference>
<dbReference type="SUPFAM" id="SSF51735">
    <property type="entry name" value="NAD(P)-binding Rossmann-fold domains"/>
    <property type="match status" value="1"/>
</dbReference>
<dbReference type="PANTHER" id="PTHR43669">
    <property type="entry name" value="5-KETO-D-GLUCONATE 5-REDUCTASE"/>
    <property type="match status" value="1"/>
</dbReference>
<protein>
    <submittedName>
        <fullName evidence="4">SDR family NAD(P)-dependent oxidoreductase</fullName>
        <ecNumber evidence="4">1.-.-.-</ecNumber>
    </submittedName>
</protein>
<name>A0ABW5YE65_9SPHI</name>
<evidence type="ECO:0000256" key="1">
    <source>
        <dbReference type="ARBA" id="ARBA00006484"/>
    </source>
</evidence>
<dbReference type="PANTHER" id="PTHR43669:SF3">
    <property type="entry name" value="ALCOHOL DEHYDROGENASE, PUTATIVE (AFU_ORTHOLOGUE AFUA_3G03445)-RELATED"/>
    <property type="match status" value="1"/>
</dbReference>
<dbReference type="Proteomes" id="UP001597557">
    <property type="component" value="Unassembled WGS sequence"/>
</dbReference>
<dbReference type="Pfam" id="PF00106">
    <property type="entry name" value="adh_short"/>
    <property type="match status" value="1"/>
</dbReference>